<dbReference type="AlphaFoldDB" id="A0AB39MMI5"/>
<name>A0AB39MMI5_9ACTN</name>
<dbReference type="EMBL" id="CP163431">
    <property type="protein sequence ID" value="XDQ07318.1"/>
    <property type="molecule type" value="Genomic_DNA"/>
</dbReference>
<organism evidence="1">
    <name type="scientific">Streptomyces sp. R08</name>
    <dbReference type="NCBI Taxonomy" id="3238624"/>
    <lineage>
        <taxon>Bacteria</taxon>
        <taxon>Bacillati</taxon>
        <taxon>Actinomycetota</taxon>
        <taxon>Actinomycetes</taxon>
        <taxon>Kitasatosporales</taxon>
        <taxon>Streptomycetaceae</taxon>
        <taxon>Streptomyces</taxon>
    </lineage>
</organism>
<protein>
    <submittedName>
        <fullName evidence="1">Uncharacterized protein</fullName>
    </submittedName>
</protein>
<dbReference type="RefSeq" id="WP_369192107.1">
    <property type="nucleotide sequence ID" value="NZ_CP163431.1"/>
</dbReference>
<accession>A0AB39MMI5</accession>
<gene>
    <name evidence="1" type="ORF">AB5J58_47160</name>
</gene>
<proteinExistence type="predicted"/>
<sequence length="153" mass="16683">MTIDHDAVLSARVLLLGSGRPSRAELAGAYRVLAEVSPRVYVPKLVDAVLGLHHEGRDPKADLALAEAAAWAARNMESGARKRAGRLCRALNAYQTVLFALARRAEGRVVCEELAEGSDRDRLASGLAEERRFREAAEQFWMTPFAGLSARTP</sequence>
<reference evidence="1" key="1">
    <citation type="submission" date="2024-07" db="EMBL/GenBank/DDBJ databases">
        <authorList>
            <person name="Yu S.T."/>
        </authorList>
    </citation>
    <scope>NUCLEOTIDE SEQUENCE</scope>
    <source>
        <strain evidence="1">R08</strain>
    </source>
</reference>
<evidence type="ECO:0000313" key="1">
    <source>
        <dbReference type="EMBL" id="XDQ07318.1"/>
    </source>
</evidence>